<reference evidence="1" key="1">
    <citation type="submission" date="2020-04" db="EMBL/GenBank/DDBJ databases">
        <authorList>
            <person name="Chiriac C."/>
            <person name="Salcher M."/>
            <person name="Ghai R."/>
            <person name="Kavagutti S V."/>
        </authorList>
    </citation>
    <scope>NUCLEOTIDE SEQUENCE</scope>
</reference>
<dbReference type="EMBL" id="LR796731">
    <property type="protein sequence ID" value="CAB4161902.1"/>
    <property type="molecule type" value="Genomic_DNA"/>
</dbReference>
<protein>
    <submittedName>
        <fullName evidence="1">Uncharacterized protein</fullName>
    </submittedName>
</protein>
<accession>A0A6J5LK19</accession>
<dbReference type="EMBL" id="LR796287">
    <property type="protein sequence ID" value="CAB4134535.1"/>
    <property type="molecule type" value="Genomic_DNA"/>
</dbReference>
<name>A0A6J5LK19_9CAUD</name>
<evidence type="ECO:0000313" key="1">
    <source>
        <dbReference type="EMBL" id="CAB4134535.1"/>
    </source>
</evidence>
<proteinExistence type="predicted"/>
<sequence length="99" mass="10458">MPVSFGAVTFSVTAPSGYVQESSQETVVELATIREANGKTVLVQAKPRSTTTTTVKTKGEDDLLAVPEGSFSGAKLTSSKVSQTNDDFSTSEATYTLFQ</sequence>
<evidence type="ECO:0000313" key="2">
    <source>
        <dbReference type="EMBL" id="CAB4161902.1"/>
    </source>
</evidence>
<gene>
    <name evidence="1" type="ORF">UFOVP279_8</name>
    <name evidence="2" type="ORF">UFOVP781_6</name>
</gene>
<organism evidence="1">
    <name type="scientific">uncultured Caudovirales phage</name>
    <dbReference type="NCBI Taxonomy" id="2100421"/>
    <lineage>
        <taxon>Viruses</taxon>
        <taxon>Duplodnaviria</taxon>
        <taxon>Heunggongvirae</taxon>
        <taxon>Uroviricota</taxon>
        <taxon>Caudoviricetes</taxon>
        <taxon>Peduoviridae</taxon>
        <taxon>Maltschvirus</taxon>
        <taxon>Maltschvirus maltsch</taxon>
    </lineage>
</organism>